<dbReference type="SUPFAM" id="SSF53098">
    <property type="entry name" value="Ribonuclease H-like"/>
    <property type="match status" value="1"/>
</dbReference>
<proteinExistence type="predicted"/>
<sequence length="391" mass="44941">MTQTGSTTSLILHLRDHPAEYNFYQKLKDEQPRVLINRPQKKKIQDFLTKPLTRSISKMMALDFQPYTIVEDKEFKQSLALTTDMWTSWFGDGYISLICNFITSSFHLKKNVLNISHFLGSHGLPVYVVSDNACSIRSVISNSGCEHIPCFDHLLQFAISDAKKGLGINDVLAAAVTQTTVTYYGHSNVARERLHAKQKQGGVPNHELIQMVGTHWNSEYHMQLRLLEQKQFVIADDLTSKEWKMAEGMVQVLQPINDATLKMNVDRIRTWSMVIQILHGIENVLKIYIVSSQAGMAIMFAKQLKLVNIPRESNDHRFKYILLEKHEKDLEIHRKTKEATEVMKHDTHHVQNVSSEVELKAATDYQLRTFLRLATVPRTENPLKRWCTNAI</sequence>
<evidence type="ECO:0000256" key="2">
    <source>
        <dbReference type="ARBA" id="ARBA00022723"/>
    </source>
</evidence>
<evidence type="ECO:0000256" key="3">
    <source>
        <dbReference type="ARBA" id="ARBA00022771"/>
    </source>
</evidence>
<dbReference type="PANTHER" id="PTHR46481">
    <property type="entry name" value="ZINC FINGER BED DOMAIN-CONTAINING PROTEIN 4"/>
    <property type="match status" value="1"/>
</dbReference>
<evidence type="ECO:0000256" key="1">
    <source>
        <dbReference type="ARBA" id="ARBA00004123"/>
    </source>
</evidence>
<keyword evidence="3" id="KW-0863">Zinc-finger</keyword>
<dbReference type="InterPro" id="IPR012337">
    <property type="entry name" value="RNaseH-like_sf"/>
</dbReference>
<evidence type="ECO:0000256" key="4">
    <source>
        <dbReference type="ARBA" id="ARBA00022833"/>
    </source>
</evidence>
<dbReference type="Proteomes" id="UP001159363">
    <property type="component" value="Chromosome 2"/>
</dbReference>
<dbReference type="EMBL" id="JARBHB010000002">
    <property type="protein sequence ID" value="KAJ8893918.1"/>
    <property type="molecule type" value="Genomic_DNA"/>
</dbReference>
<keyword evidence="2" id="KW-0479">Metal-binding</keyword>
<name>A0ABQ9IDF9_9NEOP</name>
<evidence type="ECO:0000313" key="7">
    <source>
        <dbReference type="Proteomes" id="UP001159363"/>
    </source>
</evidence>
<protein>
    <recommendedName>
        <fullName evidence="8">Transposase</fullName>
    </recommendedName>
</protein>
<keyword evidence="4" id="KW-0862">Zinc</keyword>
<organism evidence="6 7">
    <name type="scientific">Dryococelus australis</name>
    <dbReference type="NCBI Taxonomy" id="614101"/>
    <lineage>
        <taxon>Eukaryota</taxon>
        <taxon>Metazoa</taxon>
        <taxon>Ecdysozoa</taxon>
        <taxon>Arthropoda</taxon>
        <taxon>Hexapoda</taxon>
        <taxon>Insecta</taxon>
        <taxon>Pterygota</taxon>
        <taxon>Neoptera</taxon>
        <taxon>Polyneoptera</taxon>
        <taxon>Phasmatodea</taxon>
        <taxon>Verophasmatodea</taxon>
        <taxon>Anareolatae</taxon>
        <taxon>Phasmatidae</taxon>
        <taxon>Eurycanthinae</taxon>
        <taxon>Dryococelus</taxon>
    </lineage>
</organism>
<comment type="caution">
    <text evidence="6">The sequence shown here is derived from an EMBL/GenBank/DDBJ whole genome shotgun (WGS) entry which is preliminary data.</text>
</comment>
<dbReference type="InterPro" id="IPR052035">
    <property type="entry name" value="ZnF_BED_domain_contain"/>
</dbReference>
<accession>A0ABQ9IDF9</accession>
<reference evidence="6 7" key="1">
    <citation type="submission" date="2023-02" db="EMBL/GenBank/DDBJ databases">
        <title>LHISI_Scaffold_Assembly.</title>
        <authorList>
            <person name="Stuart O.P."/>
            <person name="Cleave R."/>
            <person name="Magrath M.J.L."/>
            <person name="Mikheyev A.S."/>
        </authorList>
    </citation>
    <scope>NUCLEOTIDE SEQUENCE [LARGE SCALE GENOMIC DNA]</scope>
    <source>
        <strain evidence="6">Daus_M_001</strain>
        <tissue evidence="6">Leg muscle</tissue>
    </source>
</reference>
<evidence type="ECO:0008006" key="8">
    <source>
        <dbReference type="Google" id="ProtNLM"/>
    </source>
</evidence>
<gene>
    <name evidence="6" type="ORF">PR048_006519</name>
</gene>
<evidence type="ECO:0000313" key="6">
    <source>
        <dbReference type="EMBL" id="KAJ8893918.1"/>
    </source>
</evidence>
<evidence type="ECO:0000256" key="5">
    <source>
        <dbReference type="ARBA" id="ARBA00023242"/>
    </source>
</evidence>
<keyword evidence="5" id="KW-0539">Nucleus</keyword>
<dbReference type="PANTHER" id="PTHR46481:SF10">
    <property type="entry name" value="ZINC FINGER BED DOMAIN-CONTAINING PROTEIN 39"/>
    <property type="match status" value="1"/>
</dbReference>
<comment type="subcellular location">
    <subcellularLocation>
        <location evidence="1">Nucleus</location>
    </subcellularLocation>
</comment>
<keyword evidence="7" id="KW-1185">Reference proteome</keyword>